<evidence type="ECO:0008006" key="4">
    <source>
        <dbReference type="Google" id="ProtNLM"/>
    </source>
</evidence>
<evidence type="ECO:0000313" key="3">
    <source>
        <dbReference type="Proteomes" id="UP000607559"/>
    </source>
</evidence>
<feature type="chain" id="PRO_5035191284" description="Lipoprotein" evidence="1">
    <location>
        <begin position="26"/>
        <end position="254"/>
    </location>
</feature>
<protein>
    <recommendedName>
        <fullName evidence="4">Lipoprotein</fullName>
    </recommendedName>
</protein>
<name>A0A8J2U9N9_9BACT</name>
<dbReference type="RefSeq" id="WP_188929238.1">
    <property type="nucleotide sequence ID" value="NZ_BMJC01000001.1"/>
</dbReference>
<gene>
    <name evidence="2" type="ORF">GCM10011511_10430</name>
</gene>
<dbReference type="Proteomes" id="UP000607559">
    <property type="component" value="Unassembled WGS sequence"/>
</dbReference>
<evidence type="ECO:0000313" key="2">
    <source>
        <dbReference type="EMBL" id="GGA89122.1"/>
    </source>
</evidence>
<comment type="caution">
    <text evidence="2">The sequence shown here is derived from an EMBL/GenBank/DDBJ whole genome shotgun (WGS) entry which is preliminary data.</text>
</comment>
<dbReference type="PROSITE" id="PS51257">
    <property type="entry name" value="PROKAR_LIPOPROTEIN"/>
    <property type="match status" value="1"/>
</dbReference>
<evidence type="ECO:0000256" key="1">
    <source>
        <dbReference type="SAM" id="SignalP"/>
    </source>
</evidence>
<reference evidence="2" key="1">
    <citation type="journal article" date="2014" name="Int. J. Syst. Evol. Microbiol.">
        <title>Complete genome sequence of Corynebacterium casei LMG S-19264T (=DSM 44701T), isolated from a smear-ripened cheese.</title>
        <authorList>
            <consortium name="US DOE Joint Genome Institute (JGI-PGF)"/>
            <person name="Walter F."/>
            <person name="Albersmeier A."/>
            <person name="Kalinowski J."/>
            <person name="Ruckert C."/>
        </authorList>
    </citation>
    <scope>NUCLEOTIDE SEQUENCE</scope>
    <source>
        <strain evidence="2">CGMCC 1.15448</strain>
    </source>
</reference>
<feature type="signal peptide" evidence="1">
    <location>
        <begin position="1"/>
        <end position="25"/>
    </location>
</feature>
<accession>A0A8J2U9N9</accession>
<keyword evidence="1" id="KW-0732">Signal</keyword>
<dbReference type="AlphaFoldDB" id="A0A8J2U9N9"/>
<proteinExistence type="predicted"/>
<keyword evidence="3" id="KW-1185">Reference proteome</keyword>
<reference evidence="2" key="2">
    <citation type="submission" date="2020-09" db="EMBL/GenBank/DDBJ databases">
        <authorList>
            <person name="Sun Q."/>
            <person name="Zhou Y."/>
        </authorList>
    </citation>
    <scope>NUCLEOTIDE SEQUENCE</scope>
    <source>
        <strain evidence="2">CGMCC 1.15448</strain>
    </source>
</reference>
<sequence>MKRHLYCYMTLAVMTAAVISCSGPAKPGAGLYIYNPEADGDPQADTLLTVASFLELRPDGTYTQDFGHFDYGNWNFTGTRLYLTNQRKKTYVYYVESLTKTEMELILANKKDGHFNVHLMPSSRPEKDPFSTYNNQWRIPATHKESDAEIRKRLFNHCQFWEAFFSWVDNKNESVVDVGAFPTPLKVYGNGFGLKHYDDLPAAWRSYFFDEEDCHKADTLIKHTFRRNKINWPQTDDDFKKLISGFRQLQGFLQ</sequence>
<dbReference type="EMBL" id="BMJC01000001">
    <property type="protein sequence ID" value="GGA89122.1"/>
    <property type="molecule type" value="Genomic_DNA"/>
</dbReference>
<organism evidence="2 3">
    <name type="scientific">Puia dinghuensis</name>
    <dbReference type="NCBI Taxonomy" id="1792502"/>
    <lineage>
        <taxon>Bacteria</taxon>
        <taxon>Pseudomonadati</taxon>
        <taxon>Bacteroidota</taxon>
        <taxon>Chitinophagia</taxon>
        <taxon>Chitinophagales</taxon>
        <taxon>Chitinophagaceae</taxon>
        <taxon>Puia</taxon>
    </lineage>
</organism>